<dbReference type="PANTHER" id="PTHR12137:SF7">
    <property type="entry name" value="CARBOHYDRATE SULFOTRANSFERASE 8"/>
    <property type="match status" value="1"/>
</dbReference>
<protein>
    <recommendedName>
        <fullName evidence="11">Carbohydrate sulfotransferase</fullName>
        <ecNumber evidence="11">2.8.2.-</ecNumber>
    </recommendedName>
</protein>
<evidence type="ECO:0000256" key="5">
    <source>
        <dbReference type="ARBA" id="ARBA00022968"/>
    </source>
</evidence>
<comment type="subcellular location">
    <subcellularLocation>
        <location evidence="1 11">Golgi apparatus membrane</location>
        <topology evidence="1 11">Single-pass type II membrane protein</topology>
    </subcellularLocation>
</comment>
<reference evidence="12" key="2">
    <citation type="submission" date="2025-09" db="UniProtKB">
        <authorList>
            <consortium name="Ensembl"/>
        </authorList>
    </citation>
    <scope>IDENTIFICATION</scope>
</reference>
<evidence type="ECO:0000256" key="7">
    <source>
        <dbReference type="ARBA" id="ARBA00023034"/>
    </source>
</evidence>
<name>S4R5K0_PETMA</name>
<dbReference type="STRING" id="7757.ENSPMAP00000000480"/>
<dbReference type="OMA" id="WWIPLPE"/>
<keyword evidence="10 11" id="KW-0119">Carbohydrate metabolism</keyword>
<dbReference type="AlphaFoldDB" id="S4R5K0"/>
<dbReference type="InterPro" id="IPR005331">
    <property type="entry name" value="Sulfotransferase"/>
</dbReference>
<organism evidence="12">
    <name type="scientific">Petromyzon marinus</name>
    <name type="common">Sea lamprey</name>
    <dbReference type="NCBI Taxonomy" id="7757"/>
    <lineage>
        <taxon>Eukaryota</taxon>
        <taxon>Metazoa</taxon>
        <taxon>Chordata</taxon>
        <taxon>Craniata</taxon>
        <taxon>Vertebrata</taxon>
        <taxon>Cyclostomata</taxon>
        <taxon>Hyperoartia</taxon>
        <taxon>Petromyzontiformes</taxon>
        <taxon>Petromyzontidae</taxon>
        <taxon>Petromyzon</taxon>
    </lineage>
</organism>
<keyword evidence="8" id="KW-0472">Membrane</keyword>
<dbReference type="GO" id="GO:0016051">
    <property type="term" value="P:carbohydrate biosynthetic process"/>
    <property type="evidence" value="ECO:0007669"/>
    <property type="project" value="InterPro"/>
</dbReference>
<dbReference type="GeneTree" id="ENSGT00940000164429"/>
<evidence type="ECO:0000256" key="10">
    <source>
        <dbReference type="ARBA" id="ARBA00023277"/>
    </source>
</evidence>
<keyword evidence="6" id="KW-1133">Transmembrane helix</keyword>
<evidence type="ECO:0000313" key="12">
    <source>
        <dbReference type="Ensembl" id="ENSPMAP00000000480.1"/>
    </source>
</evidence>
<proteinExistence type="inferred from homology"/>
<keyword evidence="7 11" id="KW-0333">Golgi apparatus</keyword>
<evidence type="ECO:0000256" key="11">
    <source>
        <dbReference type="RuleBase" id="RU364020"/>
    </source>
</evidence>
<sequence>GWWIPLPESSQEERLALLHDACSRFSLKQNVPPPRPPSSSSSSSIVHLPPRSVASRIFVSDRLSLLYCEVPKAGCTNWKRLLMVLEGLHPGPPEDISREEAHSSGALVRLDSLEPSEQRWRLQNYTSVLFVREPMERIVSAFRDKLQRPNPYY</sequence>
<accession>S4R5K0</accession>
<evidence type="ECO:0000256" key="3">
    <source>
        <dbReference type="ARBA" id="ARBA00022679"/>
    </source>
</evidence>
<dbReference type="Ensembl" id="ENSPMAT00000000481.1">
    <property type="protein sequence ID" value="ENSPMAP00000000480.1"/>
    <property type="gene ID" value="ENSPMAG00000000434.1"/>
</dbReference>
<evidence type="ECO:0000256" key="2">
    <source>
        <dbReference type="ARBA" id="ARBA00006339"/>
    </source>
</evidence>
<dbReference type="PANTHER" id="PTHR12137">
    <property type="entry name" value="CARBOHYDRATE SULFOTRANSFERASE"/>
    <property type="match status" value="1"/>
</dbReference>
<keyword evidence="3 11" id="KW-0808">Transferase</keyword>
<dbReference type="EC" id="2.8.2.-" evidence="11"/>
<dbReference type="GO" id="GO:0000139">
    <property type="term" value="C:Golgi membrane"/>
    <property type="evidence" value="ECO:0007669"/>
    <property type="project" value="UniProtKB-SubCell"/>
</dbReference>
<evidence type="ECO:0000256" key="6">
    <source>
        <dbReference type="ARBA" id="ARBA00022989"/>
    </source>
</evidence>
<dbReference type="Pfam" id="PF03567">
    <property type="entry name" value="Sulfotransfer_2"/>
    <property type="match status" value="1"/>
</dbReference>
<keyword evidence="4" id="KW-0812">Transmembrane</keyword>
<evidence type="ECO:0000256" key="9">
    <source>
        <dbReference type="ARBA" id="ARBA00023180"/>
    </source>
</evidence>
<dbReference type="InterPro" id="IPR018011">
    <property type="entry name" value="Carb_sulfotrans_8-10"/>
</dbReference>
<reference evidence="12" key="1">
    <citation type="submission" date="2025-08" db="UniProtKB">
        <authorList>
            <consortium name="Ensembl"/>
        </authorList>
    </citation>
    <scope>IDENTIFICATION</scope>
</reference>
<evidence type="ECO:0000256" key="4">
    <source>
        <dbReference type="ARBA" id="ARBA00022692"/>
    </source>
</evidence>
<dbReference type="GO" id="GO:0008146">
    <property type="term" value="F:sulfotransferase activity"/>
    <property type="evidence" value="ECO:0007669"/>
    <property type="project" value="InterPro"/>
</dbReference>
<dbReference type="HOGENOM" id="CLU_1717492_0_0_1"/>
<keyword evidence="5 11" id="KW-0735">Signal-anchor</keyword>
<evidence type="ECO:0000256" key="1">
    <source>
        <dbReference type="ARBA" id="ARBA00004323"/>
    </source>
</evidence>
<dbReference type="GO" id="GO:0030166">
    <property type="term" value="P:proteoglycan biosynthetic process"/>
    <property type="evidence" value="ECO:0007669"/>
    <property type="project" value="TreeGrafter"/>
</dbReference>
<keyword evidence="9 11" id="KW-0325">Glycoprotein</keyword>
<comment type="similarity">
    <text evidence="2 11">Belongs to the sulfotransferase 2 family.</text>
</comment>
<evidence type="ECO:0000256" key="8">
    <source>
        <dbReference type="ARBA" id="ARBA00023136"/>
    </source>
</evidence>